<dbReference type="InterPro" id="IPR006059">
    <property type="entry name" value="SBP"/>
</dbReference>
<dbReference type="AlphaFoldDB" id="A0A940S0J8"/>
<dbReference type="GO" id="GO:0015768">
    <property type="term" value="P:maltose transport"/>
    <property type="evidence" value="ECO:0007669"/>
    <property type="project" value="TreeGrafter"/>
</dbReference>
<dbReference type="RefSeq" id="WP_209359970.1">
    <property type="nucleotide sequence ID" value="NZ_JAGISH010000003.1"/>
</dbReference>
<organism evidence="5 6">
    <name type="scientific">Sagittula salina</name>
    <dbReference type="NCBI Taxonomy" id="2820268"/>
    <lineage>
        <taxon>Bacteria</taxon>
        <taxon>Pseudomonadati</taxon>
        <taxon>Pseudomonadota</taxon>
        <taxon>Alphaproteobacteria</taxon>
        <taxon>Rhodobacterales</taxon>
        <taxon>Roseobacteraceae</taxon>
        <taxon>Sagittula</taxon>
    </lineage>
</organism>
<dbReference type="GO" id="GO:1901982">
    <property type="term" value="F:maltose binding"/>
    <property type="evidence" value="ECO:0007669"/>
    <property type="project" value="TreeGrafter"/>
</dbReference>
<dbReference type="GO" id="GO:0055052">
    <property type="term" value="C:ATP-binding cassette (ABC) transporter complex, substrate-binding subunit-containing"/>
    <property type="evidence" value="ECO:0007669"/>
    <property type="project" value="TreeGrafter"/>
</dbReference>
<comment type="caution">
    <text evidence="5">The sequence shown here is derived from an EMBL/GenBank/DDBJ whole genome shotgun (WGS) entry which is preliminary data.</text>
</comment>
<dbReference type="Proteomes" id="UP000675940">
    <property type="component" value="Unassembled WGS sequence"/>
</dbReference>
<evidence type="ECO:0000256" key="4">
    <source>
        <dbReference type="SAM" id="SignalP"/>
    </source>
</evidence>
<protein>
    <submittedName>
        <fullName evidence="5">Sugar ABC transporter substrate-binding protein</fullName>
    </submittedName>
</protein>
<evidence type="ECO:0000313" key="5">
    <source>
        <dbReference type="EMBL" id="MBP0482102.1"/>
    </source>
</evidence>
<dbReference type="SUPFAM" id="SSF53850">
    <property type="entry name" value="Periplasmic binding protein-like II"/>
    <property type="match status" value="1"/>
</dbReference>
<proteinExistence type="inferred from homology"/>
<dbReference type="CDD" id="cd13585">
    <property type="entry name" value="PBP2_TMBP_like"/>
    <property type="match status" value="1"/>
</dbReference>
<evidence type="ECO:0000313" key="6">
    <source>
        <dbReference type="Proteomes" id="UP000675940"/>
    </source>
</evidence>
<dbReference type="PANTHER" id="PTHR30061">
    <property type="entry name" value="MALTOSE-BINDING PERIPLASMIC PROTEIN"/>
    <property type="match status" value="1"/>
</dbReference>
<feature type="chain" id="PRO_5036726639" evidence="4">
    <location>
        <begin position="20"/>
        <end position="415"/>
    </location>
</feature>
<gene>
    <name evidence="5" type="ORF">J5474_06310</name>
</gene>
<dbReference type="GO" id="GO:0042956">
    <property type="term" value="P:maltodextrin transmembrane transport"/>
    <property type="evidence" value="ECO:0007669"/>
    <property type="project" value="TreeGrafter"/>
</dbReference>
<sequence>MKRMLAASALAMLAGTAQAETLRLVEVITSPARTETLKSIVAKFEETHPGTEVEIISLPWGEAFQKFATMVSAGDLPDVVEMPDTWLSLYANNGLLESLEPHLADWENTADLTDRALELGRDIDDTAYMLPYGFYLRAMFYNKELLAEAGVEPPTTLEEFRIAAAAVSELPGKSGYCMRGGPGGLNGWMMAGATMAGDNAFFNADGTSTMDSEGWASGIEWYVNLYKDGLAPKDSVNWGFNEIVAGFYSGTCAFLDQDPDALIAIAERMSEDQYGVIPMPKGPDGKAFPTIGYAGWSMMAASEHKDLAWDLIATLEGPEGNVAWNKTIGALPVLKSAEKDEFYAGPAFKGWFDELSDPDVIPTVMPTYLEEFAFFKDSMAIASGQRALLGEITPQELAAEWAAYLTKAQQKFLSQ</sequence>
<dbReference type="Gene3D" id="3.40.190.10">
    <property type="entry name" value="Periplasmic binding protein-like II"/>
    <property type="match status" value="1"/>
</dbReference>
<keyword evidence="3 4" id="KW-0732">Signal</keyword>
<accession>A0A940S0J8</accession>
<keyword evidence="2" id="KW-0813">Transport</keyword>
<reference evidence="5" key="1">
    <citation type="submission" date="2021-03" db="EMBL/GenBank/DDBJ databases">
        <title>Sagittula salina sp. nov. strain M10.9X isolated from the marine waste.</title>
        <authorList>
            <person name="Satari L."/>
            <person name="Molina-Menor E."/>
            <person name="Vidal-Verdu A."/>
            <person name="Pascual J."/>
            <person name="Pereto J."/>
            <person name="Porcar M."/>
        </authorList>
    </citation>
    <scope>NUCLEOTIDE SEQUENCE</scope>
    <source>
        <strain evidence="5">M10.9X</strain>
    </source>
</reference>
<name>A0A940S0J8_9RHOB</name>
<evidence type="ECO:0000256" key="2">
    <source>
        <dbReference type="ARBA" id="ARBA00022448"/>
    </source>
</evidence>
<dbReference type="Pfam" id="PF01547">
    <property type="entry name" value="SBP_bac_1"/>
    <property type="match status" value="1"/>
</dbReference>
<feature type="signal peptide" evidence="4">
    <location>
        <begin position="1"/>
        <end position="19"/>
    </location>
</feature>
<evidence type="ECO:0000256" key="3">
    <source>
        <dbReference type="ARBA" id="ARBA00022729"/>
    </source>
</evidence>
<evidence type="ECO:0000256" key="1">
    <source>
        <dbReference type="ARBA" id="ARBA00008520"/>
    </source>
</evidence>
<keyword evidence="6" id="KW-1185">Reference proteome</keyword>
<comment type="similarity">
    <text evidence="1">Belongs to the bacterial solute-binding protein 1 family.</text>
</comment>
<dbReference type="EMBL" id="JAGISH010000003">
    <property type="protein sequence ID" value="MBP0482102.1"/>
    <property type="molecule type" value="Genomic_DNA"/>
</dbReference>
<dbReference type="PANTHER" id="PTHR30061:SF50">
    <property type="entry name" value="MALTOSE_MALTODEXTRIN-BINDING PERIPLASMIC PROTEIN"/>
    <property type="match status" value="1"/>
</dbReference>